<evidence type="ECO:0000256" key="1">
    <source>
        <dbReference type="ARBA" id="ARBA00022741"/>
    </source>
</evidence>
<evidence type="ECO:0000256" key="3">
    <source>
        <dbReference type="SAM" id="Phobius"/>
    </source>
</evidence>
<dbReference type="Proteomes" id="UP000689195">
    <property type="component" value="Unassembled WGS sequence"/>
</dbReference>
<keyword evidence="1" id="KW-0547">Nucleotide-binding</keyword>
<dbReference type="GO" id="GO:0005929">
    <property type="term" value="C:cilium"/>
    <property type="evidence" value="ECO:0007669"/>
    <property type="project" value="TreeGrafter"/>
</dbReference>
<evidence type="ECO:0000313" key="6">
    <source>
        <dbReference type="Proteomes" id="UP000689195"/>
    </source>
</evidence>
<keyword evidence="6" id="KW-1185">Reference proteome</keyword>
<gene>
    <name evidence="5" type="ORF">PPENT_87.1.T1240146</name>
</gene>
<keyword evidence="3" id="KW-0472">Membrane</keyword>
<dbReference type="PANTHER" id="PTHR15440">
    <property type="entry name" value="XRP2 PROTEIN"/>
    <property type="match status" value="1"/>
</dbReference>
<feature type="coiled-coil region" evidence="2">
    <location>
        <begin position="40"/>
        <end position="71"/>
    </location>
</feature>
<accession>A0A8S1XHE2</accession>
<evidence type="ECO:0000259" key="4">
    <source>
        <dbReference type="PROSITE" id="PS51329"/>
    </source>
</evidence>
<keyword evidence="2" id="KW-0175">Coiled coil</keyword>
<protein>
    <recommendedName>
        <fullName evidence="4">C-CAP/cofactor C-like domain-containing protein</fullName>
    </recommendedName>
</protein>
<dbReference type="OrthoDB" id="194775at2759"/>
<keyword evidence="3" id="KW-1133">Transmembrane helix</keyword>
<dbReference type="InterPro" id="IPR006599">
    <property type="entry name" value="CARP_motif"/>
</dbReference>
<dbReference type="PANTHER" id="PTHR15440:SF0">
    <property type="entry name" value="PROTEIN XRP2"/>
    <property type="match status" value="1"/>
</dbReference>
<feature type="transmembrane region" description="Helical" evidence="3">
    <location>
        <begin position="269"/>
        <end position="288"/>
    </location>
</feature>
<name>A0A8S1XHE2_9CILI</name>
<evidence type="ECO:0000256" key="2">
    <source>
        <dbReference type="SAM" id="Coils"/>
    </source>
</evidence>
<dbReference type="Pfam" id="PF07986">
    <property type="entry name" value="TBCC"/>
    <property type="match status" value="1"/>
</dbReference>
<dbReference type="GO" id="GO:0005096">
    <property type="term" value="F:GTPase activator activity"/>
    <property type="evidence" value="ECO:0007669"/>
    <property type="project" value="InterPro"/>
</dbReference>
<sequence length="673" mass="80006">MHKDFFENQKTTQEMIMLPQPSIQYVQSYVPKPTPIPEAIKQIDKKIKAYKKLMERERQEKLLRAQQEQDRIIENEDEQKRALDFMTNPQIQVIEVQDEEKQQEEIETIIQDPKQQESIINRDDNKLSYSEAVKKREKIYEHTLQRMYDKRQNPLLFAKLKKKTPIINITTKNKITKGNGKMDPEEHRLRVYNRENVPVMPELIIPSFTIKKDQMAKNILAYLVFKFTNLNYYRKNILLYLEGIKIMNIQNVFKIYFWKKQNHFQINEFFIFLLIIILLFLQNYFFFFEMQNTTKPKSWELRKKDASKYKFYDKQDEILIKKPGEVDGEAFVLRNCVRCKIFIMDFSAQILIDDCFDCQMFFAAVESSMFIRGCKRCKVITACGQFRSKKCEDIQTLLFTQSQPIIELSVRMGFGCFRGYYPQLRQHLQKAKLNIWNNTWSDLHDFDPEKQAEITHFYMVLEDTRYEDMLKPLNEVLSLPNFTWADECKTENQVIPFTSEQRKKPFHEEVLLIFYPEESSRLDVDVLSSSFQPLLKEIPQEIFAEEDNQVNDQMEIEAPEQLYCYLVKSKYQSLFADNWLLFKTAVETHLPADKAAKLLDQVVVNGRLQSIFSLHIRTDNQDIKLLSYLYSLLDMKLKCNLNKVCVIVQNSKAIEELTILLFANQKDERAGQQ</sequence>
<dbReference type="GO" id="GO:0006892">
    <property type="term" value="P:post-Golgi vesicle-mediated transport"/>
    <property type="evidence" value="ECO:0007669"/>
    <property type="project" value="TreeGrafter"/>
</dbReference>
<dbReference type="GO" id="GO:1990075">
    <property type="term" value="C:periciliary membrane compartment"/>
    <property type="evidence" value="ECO:0007669"/>
    <property type="project" value="TreeGrafter"/>
</dbReference>
<dbReference type="GO" id="GO:0000166">
    <property type="term" value="F:nucleotide binding"/>
    <property type="evidence" value="ECO:0007669"/>
    <property type="project" value="UniProtKB-KW"/>
</dbReference>
<dbReference type="InterPro" id="IPR017901">
    <property type="entry name" value="C-CAP_CF_C-like"/>
</dbReference>
<dbReference type="AlphaFoldDB" id="A0A8S1XHE2"/>
<dbReference type="EMBL" id="CAJJDO010000124">
    <property type="protein sequence ID" value="CAD8200447.1"/>
    <property type="molecule type" value="Genomic_DNA"/>
</dbReference>
<dbReference type="PROSITE" id="PS51329">
    <property type="entry name" value="C_CAP_COFACTOR_C"/>
    <property type="match status" value="1"/>
</dbReference>
<dbReference type="InterPro" id="IPR012945">
    <property type="entry name" value="Tubulin-bd_cofactor_C_dom"/>
</dbReference>
<reference evidence="5" key="1">
    <citation type="submission" date="2021-01" db="EMBL/GenBank/DDBJ databases">
        <authorList>
            <consortium name="Genoscope - CEA"/>
            <person name="William W."/>
        </authorList>
    </citation>
    <scope>NUCLEOTIDE SEQUENCE</scope>
</reference>
<comment type="caution">
    <text evidence="5">The sequence shown here is derived from an EMBL/GenBank/DDBJ whole genome shotgun (WGS) entry which is preliminary data.</text>
</comment>
<feature type="domain" description="C-CAP/cofactor C-like" evidence="4">
    <location>
        <begin position="296"/>
        <end position="448"/>
    </location>
</feature>
<proteinExistence type="predicted"/>
<evidence type="ECO:0000313" key="5">
    <source>
        <dbReference type="EMBL" id="CAD8200447.1"/>
    </source>
</evidence>
<organism evidence="5 6">
    <name type="scientific">Paramecium pentaurelia</name>
    <dbReference type="NCBI Taxonomy" id="43138"/>
    <lineage>
        <taxon>Eukaryota</taxon>
        <taxon>Sar</taxon>
        <taxon>Alveolata</taxon>
        <taxon>Ciliophora</taxon>
        <taxon>Intramacronucleata</taxon>
        <taxon>Oligohymenophorea</taxon>
        <taxon>Peniculida</taxon>
        <taxon>Parameciidae</taxon>
        <taxon>Paramecium</taxon>
    </lineage>
</organism>
<keyword evidence="3" id="KW-0812">Transmembrane</keyword>
<dbReference type="SMART" id="SM00673">
    <property type="entry name" value="CARP"/>
    <property type="match status" value="2"/>
</dbReference>
<dbReference type="InterPro" id="IPR039093">
    <property type="entry name" value="XRP2"/>
</dbReference>